<gene>
    <name evidence="1" type="ORF">SDC9_207443</name>
</gene>
<protein>
    <submittedName>
        <fullName evidence="1">Uncharacterized protein</fullName>
    </submittedName>
</protein>
<dbReference type="EMBL" id="VSSQ01134047">
    <property type="protein sequence ID" value="MPN59721.1"/>
    <property type="molecule type" value="Genomic_DNA"/>
</dbReference>
<comment type="caution">
    <text evidence="1">The sequence shown here is derived from an EMBL/GenBank/DDBJ whole genome shotgun (WGS) entry which is preliminary data.</text>
</comment>
<name>A0A645J7X8_9ZZZZ</name>
<dbReference type="AlphaFoldDB" id="A0A645J7X8"/>
<proteinExistence type="predicted"/>
<reference evidence="1" key="1">
    <citation type="submission" date="2019-08" db="EMBL/GenBank/DDBJ databases">
        <authorList>
            <person name="Kucharzyk K."/>
            <person name="Murdoch R.W."/>
            <person name="Higgins S."/>
            <person name="Loffler F."/>
        </authorList>
    </citation>
    <scope>NUCLEOTIDE SEQUENCE</scope>
</reference>
<evidence type="ECO:0000313" key="1">
    <source>
        <dbReference type="EMBL" id="MPN59721.1"/>
    </source>
</evidence>
<accession>A0A645J7X8</accession>
<organism evidence="1">
    <name type="scientific">bioreactor metagenome</name>
    <dbReference type="NCBI Taxonomy" id="1076179"/>
    <lineage>
        <taxon>unclassified sequences</taxon>
        <taxon>metagenomes</taxon>
        <taxon>ecological metagenomes</taxon>
    </lineage>
</organism>
<sequence length="132" mass="13752">MPRRSWVTRTWQSTWGPAPIPRIGISTASDTALPTPEGTHSNTIEKHPAFSNSIASLISFAALSGVPPCTLNPPSEEAVCGVSPMCPITLIPAPTIALICGSISTPPSSLTQSQFVSLMRRTALATAISGVI</sequence>